<evidence type="ECO:0000259" key="1">
    <source>
        <dbReference type="Pfam" id="PF24547"/>
    </source>
</evidence>
<evidence type="ECO:0000313" key="2">
    <source>
        <dbReference type="EMBL" id="KFI82607.1"/>
    </source>
</evidence>
<evidence type="ECO:0000313" key="3">
    <source>
        <dbReference type="Proteomes" id="UP000029109"/>
    </source>
</evidence>
<proteinExistence type="predicted"/>
<feature type="domain" description="DUF7601" evidence="1">
    <location>
        <begin position="76"/>
        <end position="170"/>
    </location>
</feature>
<dbReference type="InterPro" id="IPR055382">
    <property type="entry name" value="DUF7601"/>
</dbReference>
<sequence length="183" mass="19624">MDLGGIHDYRTGSINFTEGTVSVQNMDDVKLDDLYGSNDWPDDSTTHELKVFYLERGKGGSNCKFRFNLPAISSDQLQIAKTVVGDADPDGYTFNAYVSNSGTTEPALYTGTYVVRTVGQTAGGVEQTAENGAIVLKAGEYATLTNPDITVNATYYVVERDASEYTVTASGGPDGWSSWNATG</sequence>
<gene>
    <name evidence="2" type="ORF">BPULL_1993</name>
</gene>
<dbReference type="Proteomes" id="UP000029109">
    <property type="component" value="Unassembled WGS sequence"/>
</dbReference>
<reference evidence="2 3" key="1">
    <citation type="submission" date="2014-03" db="EMBL/GenBank/DDBJ databases">
        <title>Genomics of Bifidobacteria.</title>
        <authorList>
            <person name="Ventura M."/>
            <person name="Milani C."/>
            <person name="Lugli G.A."/>
        </authorList>
    </citation>
    <scope>NUCLEOTIDE SEQUENCE [LARGE SCALE GENOMIC DNA]</scope>
    <source>
        <strain evidence="2 3">LMG 21816</strain>
    </source>
</reference>
<dbReference type="Gene3D" id="2.60.40.1140">
    <property type="entry name" value="Collagen-binding surface protein Cna, B-type domain"/>
    <property type="match status" value="1"/>
</dbReference>
<dbReference type="EMBL" id="JGZJ01000008">
    <property type="protein sequence ID" value="KFI82607.1"/>
    <property type="molecule type" value="Genomic_DNA"/>
</dbReference>
<name>A0A7V8HPX8_9BIFI</name>
<protein>
    <submittedName>
        <fullName evidence="2">Cell surface protein</fullName>
    </submittedName>
</protein>
<dbReference type="Pfam" id="PF24547">
    <property type="entry name" value="DUF7601"/>
    <property type="match status" value="1"/>
</dbReference>
<dbReference type="AlphaFoldDB" id="A0A7V8HPX8"/>
<comment type="caution">
    <text evidence="2">The sequence shown here is derived from an EMBL/GenBank/DDBJ whole genome shotgun (WGS) entry which is preliminary data.</text>
</comment>
<organism evidence="2 3">
    <name type="scientific">Bifidobacterium pullorum</name>
    <dbReference type="NCBI Taxonomy" id="78448"/>
    <lineage>
        <taxon>Bacteria</taxon>
        <taxon>Bacillati</taxon>
        <taxon>Actinomycetota</taxon>
        <taxon>Actinomycetes</taxon>
        <taxon>Bifidobacteriales</taxon>
        <taxon>Bifidobacteriaceae</taxon>
        <taxon>Bifidobacterium</taxon>
    </lineage>
</organism>
<accession>A0A7V8HPX8</accession>